<dbReference type="InParanoid" id="A0A200R2B1"/>
<dbReference type="OrthoDB" id="8775810at2759"/>
<dbReference type="InterPro" id="IPR000007">
    <property type="entry name" value="Tubby_C"/>
</dbReference>
<dbReference type="CDD" id="cd22153">
    <property type="entry name" value="F-box_AtTLP-like"/>
    <property type="match status" value="1"/>
</dbReference>
<feature type="region of interest" description="Disordered" evidence="2">
    <location>
        <begin position="326"/>
        <end position="345"/>
    </location>
</feature>
<evidence type="ECO:0000259" key="3">
    <source>
        <dbReference type="Pfam" id="PF01167"/>
    </source>
</evidence>
<comment type="caution">
    <text evidence="4">The sequence shown here is derived from an EMBL/GenBank/DDBJ whole genome shotgun (WGS) entry which is preliminary data.</text>
</comment>
<dbReference type="Gene3D" id="3.20.90.10">
    <property type="entry name" value="Tubby Protein, Chain A"/>
    <property type="match status" value="1"/>
</dbReference>
<dbReference type="PANTHER" id="PTHR16517:SF86">
    <property type="entry name" value="TUBBY-LIKE F-BOX PROTEIN 1"/>
    <property type="match status" value="1"/>
</dbReference>
<feature type="domain" description="Tubby C-terminal" evidence="3">
    <location>
        <begin position="141"/>
        <end position="388"/>
    </location>
</feature>
<dbReference type="PANTHER" id="PTHR16517">
    <property type="entry name" value="TUBBY-RELATED"/>
    <property type="match status" value="1"/>
</dbReference>
<dbReference type="STRING" id="56857.A0A200R2B1"/>
<proteinExistence type="inferred from homology"/>
<dbReference type="Proteomes" id="UP000195402">
    <property type="component" value="Unassembled WGS sequence"/>
</dbReference>
<evidence type="ECO:0000313" key="4">
    <source>
        <dbReference type="EMBL" id="OVA16864.1"/>
    </source>
</evidence>
<protein>
    <submittedName>
        <fullName evidence="4">Tubby</fullName>
    </submittedName>
</protein>
<dbReference type="PRINTS" id="PR01573">
    <property type="entry name" value="SUPERTUBBY"/>
</dbReference>
<evidence type="ECO:0000313" key="5">
    <source>
        <dbReference type="Proteomes" id="UP000195402"/>
    </source>
</evidence>
<dbReference type="SUPFAM" id="SSF81383">
    <property type="entry name" value="F-box domain"/>
    <property type="match status" value="1"/>
</dbReference>
<keyword evidence="5" id="KW-1185">Reference proteome</keyword>
<comment type="similarity">
    <text evidence="1">Belongs to the TUB family.</text>
</comment>
<organism evidence="4 5">
    <name type="scientific">Macleaya cordata</name>
    <name type="common">Five-seeded plume-poppy</name>
    <name type="synonym">Bocconia cordata</name>
    <dbReference type="NCBI Taxonomy" id="56857"/>
    <lineage>
        <taxon>Eukaryota</taxon>
        <taxon>Viridiplantae</taxon>
        <taxon>Streptophyta</taxon>
        <taxon>Embryophyta</taxon>
        <taxon>Tracheophyta</taxon>
        <taxon>Spermatophyta</taxon>
        <taxon>Magnoliopsida</taxon>
        <taxon>Ranunculales</taxon>
        <taxon>Papaveraceae</taxon>
        <taxon>Papaveroideae</taxon>
        <taxon>Macleaya</taxon>
    </lineage>
</organism>
<sequence>MLSFLSTVRDIIDGFDQCLSKQSFEVISWLLPRRQMGEHSHEHGAVDDDQLHNYHLIPPIVIDDHDQQSQWASLPIEVLHDVIIRLEERDSSWPSRKHVVACASVCKSWMVMCKEIVKTSPELHAQWRSLFSKYETTKKILKQPGPLDSTISCRIYCDKTKSHFHLLVFGYDNRFILSAKRERRTTCTEYGIYMHPIGDDMLGQNSTYMGKLSSNFLGTEFEIYDTHEPLYSTGPMVSTEVVPNAASNRIAQVVYDLNIRSPSHPRQFSNIAFVGLGDQENGQSEERTLAPLILRPKVPTWIDKLNFYHWKGTIYYENCFQLTATPSQSQQPAAPPPPDHHDHGKINISEFCKTRHFAGSRREFFTVEYSYPFSTFLAFAICLSRFGTL</sequence>
<reference evidence="4 5" key="1">
    <citation type="journal article" date="2017" name="Mol. Plant">
        <title>The Genome of Medicinal Plant Macleaya cordata Provides New Insights into Benzylisoquinoline Alkaloids Metabolism.</title>
        <authorList>
            <person name="Liu X."/>
            <person name="Liu Y."/>
            <person name="Huang P."/>
            <person name="Ma Y."/>
            <person name="Qing Z."/>
            <person name="Tang Q."/>
            <person name="Cao H."/>
            <person name="Cheng P."/>
            <person name="Zheng Y."/>
            <person name="Yuan Z."/>
            <person name="Zhou Y."/>
            <person name="Liu J."/>
            <person name="Tang Z."/>
            <person name="Zhuo Y."/>
            <person name="Zhang Y."/>
            <person name="Yu L."/>
            <person name="Huang J."/>
            <person name="Yang P."/>
            <person name="Peng Q."/>
            <person name="Zhang J."/>
            <person name="Jiang W."/>
            <person name="Zhang Z."/>
            <person name="Lin K."/>
            <person name="Ro D.K."/>
            <person name="Chen X."/>
            <person name="Xiong X."/>
            <person name="Shang Y."/>
            <person name="Huang S."/>
            <person name="Zeng J."/>
        </authorList>
    </citation>
    <scope>NUCLEOTIDE SEQUENCE [LARGE SCALE GENOMIC DNA]</scope>
    <source>
        <strain evidence="5">cv. BLH2017</strain>
        <tissue evidence="4">Root</tissue>
    </source>
</reference>
<dbReference type="Pfam" id="PF01167">
    <property type="entry name" value="Tub"/>
    <property type="match status" value="1"/>
</dbReference>
<accession>A0A200R2B1</accession>
<evidence type="ECO:0000256" key="2">
    <source>
        <dbReference type="SAM" id="MobiDB-lite"/>
    </source>
</evidence>
<dbReference type="AlphaFoldDB" id="A0A200R2B1"/>
<dbReference type="InterPro" id="IPR025659">
    <property type="entry name" value="Tubby-like_C"/>
</dbReference>
<name>A0A200R2B1_MACCD</name>
<dbReference type="InterPro" id="IPR036047">
    <property type="entry name" value="F-box-like_dom_sf"/>
</dbReference>
<evidence type="ECO:0000256" key="1">
    <source>
        <dbReference type="ARBA" id="ARBA00007129"/>
    </source>
</evidence>
<dbReference type="SUPFAM" id="SSF54518">
    <property type="entry name" value="Tubby C-terminal domain-like"/>
    <property type="match status" value="1"/>
</dbReference>
<gene>
    <name evidence="4" type="ORF">BVC80_1231g12</name>
</gene>
<dbReference type="EMBL" id="MVGT01000466">
    <property type="protein sequence ID" value="OVA16864.1"/>
    <property type="molecule type" value="Genomic_DNA"/>
</dbReference>